<evidence type="ECO:0000256" key="2">
    <source>
        <dbReference type="PIRSR" id="PIRSR000097-2"/>
    </source>
</evidence>
<evidence type="ECO:0000256" key="3">
    <source>
        <dbReference type="PIRSR" id="PIRSR000097-3"/>
    </source>
</evidence>
<dbReference type="InterPro" id="IPR020471">
    <property type="entry name" value="AKR"/>
</dbReference>
<dbReference type="Gene3D" id="3.20.20.100">
    <property type="entry name" value="NADP-dependent oxidoreductase domain"/>
    <property type="match status" value="1"/>
</dbReference>
<dbReference type="PIRSF" id="PIRSF000097">
    <property type="entry name" value="AKR"/>
    <property type="match status" value="1"/>
</dbReference>
<dbReference type="CDD" id="cd19071">
    <property type="entry name" value="AKR_AKR1-5-like"/>
    <property type="match status" value="1"/>
</dbReference>
<dbReference type="PRINTS" id="PR00069">
    <property type="entry name" value="ALDKETRDTASE"/>
</dbReference>
<feature type="domain" description="NADP-dependent oxidoreductase" evidence="4">
    <location>
        <begin position="6"/>
        <end position="249"/>
    </location>
</feature>
<feature type="binding site" evidence="2">
    <location>
        <position position="99"/>
    </location>
    <ligand>
        <name>substrate</name>
    </ligand>
</feature>
<evidence type="ECO:0000256" key="1">
    <source>
        <dbReference type="PIRSR" id="PIRSR000097-1"/>
    </source>
</evidence>
<dbReference type="GO" id="GO:0016491">
    <property type="term" value="F:oxidoreductase activity"/>
    <property type="evidence" value="ECO:0007669"/>
    <property type="project" value="InterPro"/>
</dbReference>
<feature type="site" description="Lowers pKa of active site Tyr" evidence="3">
    <location>
        <position position="66"/>
    </location>
</feature>
<evidence type="ECO:0000259" key="4">
    <source>
        <dbReference type="Pfam" id="PF00248"/>
    </source>
</evidence>
<organism evidence="5 6">
    <name type="scientific">Williamsoniiplasma luminosum</name>
    <dbReference type="NCBI Taxonomy" id="214888"/>
    <lineage>
        <taxon>Bacteria</taxon>
        <taxon>Bacillati</taxon>
        <taxon>Mycoplasmatota</taxon>
        <taxon>Mollicutes</taxon>
        <taxon>Entomoplasmatales</taxon>
        <taxon>Williamsoniiplasma</taxon>
    </lineage>
</organism>
<dbReference type="InterPro" id="IPR036812">
    <property type="entry name" value="NAD(P)_OxRdtase_dom_sf"/>
</dbReference>
<dbReference type="SUPFAM" id="SSF51430">
    <property type="entry name" value="NAD(P)-linked oxidoreductase"/>
    <property type="match status" value="1"/>
</dbReference>
<dbReference type="PROSITE" id="PS00062">
    <property type="entry name" value="ALDOKETO_REDUCTASE_2"/>
    <property type="match status" value="1"/>
</dbReference>
<accession>A0A2S0NJ62</accession>
<sequence length="273" mass="31972">MQKIYFGTMTKPDDTYKAVTEAFQAGYKYFDFAEVYGNQAEIGQAITDWFKNNPTLKRADYFFQSKVWVTDIDNNNVDQAVMKILKDLQLEYIDSLLVHRPSMDLNNSINAYKKLLAWKNKGIVKHVGISNFEKEHIVLLWSESGVKPEMHQFEMNIFNQRWDRVVFAQKYGIESQVYGALKRHEQSSEVEQLAKKHNVSTNQIVMSWLKHHHLNPVLKSTNFEHMKENLANVTIQLTDAELAVIKNLNRYENSYSEGIESSKFRDFYNQIKN</sequence>
<dbReference type="EMBL" id="CP027019">
    <property type="protein sequence ID" value="AVP49049.1"/>
    <property type="molecule type" value="Genomic_DNA"/>
</dbReference>
<dbReference type="RefSeq" id="WP_303662396.1">
    <property type="nucleotide sequence ID" value="NZ_CP027019.1"/>
</dbReference>
<proteinExistence type="predicted"/>
<dbReference type="InterPro" id="IPR023210">
    <property type="entry name" value="NADP_OxRdtase_dom"/>
</dbReference>
<dbReference type="Pfam" id="PF00248">
    <property type="entry name" value="Aldo_ket_red"/>
    <property type="match status" value="1"/>
</dbReference>
<evidence type="ECO:0000313" key="5">
    <source>
        <dbReference type="EMBL" id="AVP49049.1"/>
    </source>
</evidence>
<feature type="active site" description="Proton donor" evidence="1">
    <location>
        <position position="36"/>
    </location>
</feature>
<name>A0A2S0NJ62_9MOLU</name>
<gene>
    <name evidence="5" type="ORF">C5T88_00415</name>
</gene>
<dbReference type="AlphaFoldDB" id="A0A2S0NJ62"/>
<dbReference type="PANTHER" id="PTHR11732">
    <property type="entry name" value="ALDO/KETO REDUCTASE"/>
    <property type="match status" value="1"/>
</dbReference>
<dbReference type="Proteomes" id="UP000239250">
    <property type="component" value="Chromosome"/>
</dbReference>
<protein>
    <recommendedName>
        <fullName evidence="4">NADP-dependent oxidoreductase domain-containing protein</fullName>
    </recommendedName>
</protein>
<evidence type="ECO:0000313" key="6">
    <source>
        <dbReference type="Proteomes" id="UP000239250"/>
    </source>
</evidence>
<reference evidence="6" key="1">
    <citation type="submission" date="2018-02" db="EMBL/GenBank/DDBJ databases">
        <title>Firefly genomes illuminate parallel origins of bioluminescence in beetles.</title>
        <authorList>
            <person name="Fallon T.R."/>
            <person name="Lower S.E.S."/>
            <person name="Behringer M."/>
            <person name="Weng J.-K."/>
        </authorList>
    </citation>
    <scope>NUCLEOTIDE SEQUENCE [LARGE SCALE GENOMIC DNA]</scope>
</reference>
<dbReference type="InterPro" id="IPR018170">
    <property type="entry name" value="Aldo/ket_reductase_CS"/>
</dbReference>